<keyword evidence="6 9" id="KW-0788">Thiol protease</keyword>
<protein>
    <recommendedName>
        <fullName evidence="3 9">Cysteine proteinase 1, mitochondrial</fullName>
        <ecNumber evidence="2 9">3.4.22.40</ecNumber>
    </recommendedName>
</protein>
<evidence type="ECO:0000256" key="4">
    <source>
        <dbReference type="ARBA" id="ARBA00022670"/>
    </source>
</evidence>
<dbReference type="OrthoDB" id="2666448at2759"/>
<dbReference type="GO" id="GO:0070005">
    <property type="term" value="F:cysteine-type aminopeptidase activity"/>
    <property type="evidence" value="ECO:0007669"/>
    <property type="project" value="InterPro"/>
</dbReference>
<accession>A0A9P7EAQ5</accession>
<name>A0A9P7EAQ5_9AGAM</name>
<evidence type="ECO:0000256" key="11">
    <source>
        <dbReference type="SAM" id="MobiDB-lite"/>
    </source>
</evidence>
<evidence type="ECO:0000256" key="1">
    <source>
        <dbReference type="ARBA" id="ARBA00000423"/>
    </source>
</evidence>
<dbReference type="EC" id="3.4.22.40" evidence="2 9"/>
<dbReference type="RefSeq" id="XP_041192733.1">
    <property type="nucleotide sequence ID" value="XM_041335672.1"/>
</dbReference>
<evidence type="ECO:0000256" key="3">
    <source>
        <dbReference type="ARBA" id="ARBA00016900"/>
    </source>
</evidence>
<feature type="active site" evidence="10">
    <location>
        <position position="448"/>
    </location>
</feature>
<dbReference type="PROSITE" id="PS00139">
    <property type="entry name" value="THIOL_PROTEASE_CYS"/>
    <property type="match status" value="1"/>
</dbReference>
<comment type="function">
    <text evidence="9">Has aminopeptidase activity, shortening substrate peptides sequentially by 1 amino acid. Has bleomycin hydrolase activity, which can protect the cell from the toxic effects of bleomycin. Has homocysteine-thiolactonase activity, protecting the cell against homocysteine toxicity.</text>
</comment>
<dbReference type="Gene3D" id="3.90.70.10">
    <property type="entry name" value="Cysteine proteinases"/>
    <property type="match status" value="1"/>
</dbReference>
<feature type="region of interest" description="Disordered" evidence="11">
    <location>
        <begin position="1"/>
        <end position="45"/>
    </location>
</feature>
<feature type="active site" evidence="10">
    <location>
        <position position="425"/>
    </location>
</feature>
<dbReference type="GO" id="GO:0006508">
    <property type="term" value="P:proteolysis"/>
    <property type="evidence" value="ECO:0007669"/>
    <property type="project" value="UniProtKB-KW"/>
</dbReference>
<evidence type="ECO:0000256" key="2">
    <source>
        <dbReference type="ARBA" id="ARBA00012465"/>
    </source>
</evidence>
<organism evidence="12 13">
    <name type="scientific">Suillus subaureus</name>
    <dbReference type="NCBI Taxonomy" id="48587"/>
    <lineage>
        <taxon>Eukaryota</taxon>
        <taxon>Fungi</taxon>
        <taxon>Dikarya</taxon>
        <taxon>Basidiomycota</taxon>
        <taxon>Agaricomycotina</taxon>
        <taxon>Agaricomycetes</taxon>
        <taxon>Agaricomycetidae</taxon>
        <taxon>Boletales</taxon>
        <taxon>Suillineae</taxon>
        <taxon>Suillaceae</taxon>
        <taxon>Suillus</taxon>
    </lineage>
</organism>
<comment type="catalytic activity">
    <reaction evidence="1 9">
        <text>Inactivates bleomycin B2 (a cytotoxic glycometallopeptide) by hydrolysis of a carboxyamide bond of beta-aminoalanine, but also shows general aminopeptidase activity. The specificity varies somewhat with source, but amino acid arylamides of Met, Leu and Ala are preferred.</text>
        <dbReference type="EC" id="3.4.22.40"/>
    </reaction>
</comment>
<dbReference type="InterPro" id="IPR038765">
    <property type="entry name" value="Papain-like_cys_pep_sf"/>
</dbReference>
<comment type="similarity">
    <text evidence="9">Belongs to the peptidase C1 family.</text>
</comment>
<keyword evidence="13" id="KW-1185">Reference proteome</keyword>
<feature type="compositionally biased region" description="Polar residues" evidence="11">
    <location>
        <begin position="1"/>
        <end position="23"/>
    </location>
</feature>
<comment type="caution">
    <text evidence="12">The sequence shown here is derived from an EMBL/GenBank/DDBJ whole genome shotgun (WGS) entry which is preliminary data.</text>
</comment>
<evidence type="ECO:0000256" key="9">
    <source>
        <dbReference type="PIRNR" id="PIRNR005700"/>
    </source>
</evidence>
<dbReference type="Proteomes" id="UP000807769">
    <property type="component" value="Unassembled WGS sequence"/>
</dbReference>
<dbReference type="PANTHER" id="PTHR10363">
    <property type="entry name" value="BLEOMYCIN HYDROLASE"/>
    <property type="match status" value="1"/>
</dbReference>
<proteinExistence type="inferred from homology"/>
<evidence type="ECO:0000256" key="5">
    <source>
        <dbReference type="ARBA" id="ARBA00022801"/>
    </source>
</evidence>
<comment type="function">
    <text evidence="7">The normal physiological role of the enzyme is unknown, but it is not essential for the viability of yeast cells. Has aminopeptidase activity, shortening substrate peptides sequentially by 1 amino acid. Has bleomycin hydrolase activity, which can protect the cell from the toxic effects of bleomycin. Has homocysteine-thiolactonase activity, protecting the cell against homocysteine toxicity. Acts as a repressor in the GAL4 regulatory system, but this does not require either the peptidase or nucleic acid-binding activities.</text>
</comment>
<dbReference type="CDD" id="cd00585">
    <property type="entry name" value="Peptidase_C1B"/>
    <property type="match status" value="1"/>
</dbReference>
<keyword evidence="9" id="KW-0963">Cytoplasm</keyword>
<dbReference type="SUPFAM" id="SSF54001">
    <property type="entry name" value="Cysteine proteinases"/>
    <property type="match status" value="1"/>
</dbReference>
<evidence type="ECO:0000313" key="12">
    <source>
        <dbReference type="EMBL" id="KAG1815927.1"/>
    </source>
</evidence>
<evidence type="ECO:0000256" key="10">
    <source>
        <dbReference type="PIRSR" id="PIRSR005700-1"/>
    </source>
</evidence>
<dbReference type="GO" id="GO:0009636">
    <property type="term" value="P:response to toxic substance"/>
    <property type="evidence" value="ECO:0007669"/>
    <property type="project" value="TreeGrafter"/>
</dbReference>
<dbReference type="EMBL" id="JABBWG010000017">
    <property type="protein sequence ID" value="KAG1815927.1"/>
    <property type="molecule type" value="Genomic_DNA"/>
</dbReference>
<dbReference type="GO" id="GO:0005739">
    <property type="term" value="C:mitochondrion"/>
    <property type="evidence" value="ECO:0007669"/>
    <property type="project" value="UniProtKB-SubCell"/>
</dbReference>
<reference evidence="12" key="1">
    <citation type="journal article" date="2020" name="New Phytol.">
        <title>Comparative genomics reveals dynamic genome evolution in host specialist ectomycorrhizal fungi.</title>
        <authorList>
            <person name="Lofgren L.A."/>
            <person name="Nguyen N.H."/>
            <person name="Vilgalys R."/>
            <person name="Ruytinx J."/>
            <person name="Liao H.L."/>
            <person name="Branco S."/>
            <person name="Kuo A."/>
            <person name="LaButti K."/>
            <person name="Lipzen A."/>
            <person name="Andreopoulos W."/>
            <person name="Pangilinan J."/>
            <person name="Riley R."/>
            <person name="Hundley H."/>
            <person name="Na H."/>
            <person name="Barry K."/>
            <person name="Grigoriev I.V."/>
            <person name="Stajich J.E."/>
            <person name="Kennedy P.G."/>
        </authorList>
    </citation>
    <scope>NUCLEOTIDE SEQUENCE</scope>
    <source>
        <strain evidence="12">MN1</strain>
    </source>
</reference>
<comment type="subunit">
    <text evidence="8">Homohexamer. Binds to nucleic acids. Binds single-stranded DNA and RNA with higher affinity than double-stranded DNA.</text>
</comment>
<dbReference type="Pfam" id="PF03051">
    <property type="entry name" value="Peptidase_C1_2"/>
    <property type="match status" value="1"/>
</dbReference>
<evidence type="ECO:0000313" key="13">
    <source>
        <dbReference type="Proteomes" id="UP000807769"/>
    </source>
</evidence>
<dbReference type="PIRSF" id="PIRSF005700">
    <property type="entry name" value="PepC"/>
    <property type="match status" value="1"/>
</dbReference>
<dbReference type="GO" id="GO:0004197">
    <property type="term" value="F:cysteine-type endopeptidase activity"/>
    <property type="evidence" value="ECO:0007669"/>
    <property type="project" value="UniProtKB-EC"/>
</dbReference>
<sequence length="507" mass="56317">MGSSVSKVPAQVSGTLNTTSESESLNEKAFVRPQSSTSLTAGSPPLATDGSISLSNVDTWESAAAADPKIQLARTILAHNNIKSSLTSRPAGVAIPHVFNHEVEFKTGPVTNQKSSGRCWLFATTNVIRHEVMKKLKLKEFQLSQSYLFFWDKLNKSNYYLELAIENADLPVDDRLVNFLAKDLISDGGQWDMAVNLLETYGLVPQPIYPESFHSSASSPINTLLKMKLREHALTLRTLSSSLKADHNVSQELAISTLRAKKEELMQEVYTIMSATLGVPPKPNAAFTWEYYTEDGKYAKWEGTPLEFYKAFTAKFSPAESFSLINDPRNDYGKLFTVDKLGNIWGGRPVLYVNTAIDDLKQAIVRSIKAGQPVFFGCDVGQFSDSSKDIGIMDTDYFEYEQAFNITLGLTKAERLQTNESAMTHAMVISGVHVDEKTGRPVRFKVENSWGEDSGVKGFNVMSDKWFNQFVFQVVVHKSFATKEHVKIFESGEKVVLPAWDPMGALA</sequence>
<keyword evidence="9" id="KW-0496">Mitochondrion</keyword>
<dbReference type="AlphaFoldDB" id="A0A9P7EAQ5"/>
<dbReference type="InterPro" id="IPR004134">
    <property type="entry name" value="Peptidase_C1B"/>
</dbReference>
<dbReference type="PANTHER" id="PTHR10363:SF2">
    <property type="entry name" value="BLEOMYCIN HYDROLASE"/>
    <property type="match status" value="1"/>
</dbReference>
<dbReference type="InterPro" id="IPR000169">
    <property type="entry name" value="Pept_cys_AS"/>
</dbReference>
<evidence type="ECO:0000256" key="8">
    <source>
        <dbReference type="ARBA" id="ARBA00026080"/>
    </source>
</evidence>
<dbReference type="GO" id="GO:0043418">
    <property type="term" value="P:homocysteine catabolic process"/>
    <property type="evidence" value="ECO:0007669"/>
    <property type="project" value="TreeGrafter"/>
</dbReference>
<gene>
    <name evidence="12" type="ORF">BJ212DRAFT_1355500</name>
</gene>
<keyword evidence="5 9" id="KW-0378">Hydrolase</keyword>
<feature type="active site" evidence="10">
    <location>
        <position position="119"/>
    </location>
</feature>
<evidence type="ECO:0000256" key="7">
    <source>
        <dbReference type="ARBA" id="ARBA00025347"/>
    </source>
</evidence>
<keyword evidence="4 9" id="KW-0645">Protease</keyword>
<dbReference type="GeneID" id="64629689"/>
<evidence type="ECO:0000256" key="6">
    <source>
        <dbReference type="ARBA" id="ARBA00022807"/>
    </source>
</evidence>
<comment type="subcellular location">
    <subcellularLocation>
        <location evidence="9">Mitochondrion</location>
    </subcellularLocation>
    <subcellularLocation>
        <location evidence="9">Cytoplasm</location>
    </subcellularLocation>
</comment>